<accession>A0ABM1F764</accession>
<evidence type="ECO:0000259" key="3">
    <source>
        <dbReference type="PROSITE" id="PS50071"/>
    </source>
</evidence>
<reference evidence="6" key="1">
    <citation type="submission" date="2025-08" db="UniProtKB">
        <authorList>
            <consortium name="RefSeq"/>
        </authorList>
    </citation>
    <scope>IDENTIFICATION</scope>
</reference>
<name>A0ABM1F764_PRICU</name>
<evidence type="ECO:0000256" key="1">
    <source>
        <dbReference type="ARBA" id="ARBA00004123"/>
    </source>
</evidence>
<dbReference type="PANTHER" id="PTHR46770:SF1">
    <property type="entry name" value="HOMEOBOX PROTEIN ORTHOPEDIA"/>
    <property type="match status" value="1"/>
</dbReference>
<comment type="subcellular location">
    <subcellularLocation>
        <location evidence="1 2">Nucleus</location>
    </subcellularLocation>
</comment>
<proteinExistence type="predicted"/>
<keyword evidence="2" id="KW-0238">DNA-binding</keyword>
<dbReference type="Proteomes" id="UP000695022">
    <property type="component" value="Unplaced"/>
</dbReference>
<feature type="domain" description="OAR" evidence="4">
    <location>
        <begin position="144"/>
        <end position="157"/>
    </location>
</feature>
<feature type="non-terminal residue" evidence="6">
    <location>
        <position position="1"/>
    </location>
</feature>
<protein>
    <submittedName>
        <fullName evidence="6">Homeobox protein orthopedia-like</fullName>
    </submittedName>
</protein>
<evidence type="ECO:0000256" key="2">
    <source>
        <dbReference type="PROSITE-ProRule" id="PRU00108"/>
    </source>
</evidence>
<evidence type="ECO:0000313" key="5">
    <source>
        <dbReference type="Proteomes" id="UP000695022"/>
    </source>
</evidence>
<keyword evidence="5" id="KW-1185">Reference proteome</keyword>
<dbReference type="PROSITE" id="PS50803">
    <property type="entry name" value="OAR"/>
    <property type="match status" value="1"/>
</dbReference>
<evidence type="ECO:0000313" key="6">
    <source>
        <dbReference type="RefSeq" id="XP_014680285.1"/>
    </source>
</evidence>
<dbReference type="RefSeq" id="XP_014680285.1">
    <property type="nucleotide sequence ID" value="XM_014824799.1"/>
</dbReference>
<organism evidence="5 6">
    <name type="scientific">Priapulus caudatus</name>
    <name type="common">Priapulid worm</name>
    <dbReference type="NCBI Taxonomy" id="37621"/>
    <lineage>
        <taxon>Eukaryota</taxon>
        <taxon>Metazoa</taxon>
        <taxon>Ecdysozoa</taxon>
        <taxon>Scalidophora</taxon>
        <taxon>Priapulida</taxon>
        <taxon>Priapulimorpha</taxon>
        <taxon>Priapulimorphida</taxon>
        <taxon>Priapulidae</taxon>
        <taxon>Priapulus</taxon>
    </lineage>
</organism>
<dbReference type="PROSITE" id="PS50071">
    <property type="entry name" value="HOMEOBOX_2"/>
    <property type="match status" value="1"/>
</dbReference>
<keyword evidence="2" id="KW-0539">Nucleus</keyword>
<sequence length="178" mass="18800">VWFQNRRAKWKKRKKTTNVFRTPGALQMLPSHTLPPFGSMNDSIFNTGCSDSSRWMTQMPSGAGLSLPPAISRQSMSPSMSCVGGGNVGNMVNSGNGGSLYQSPYSLNSLSQANSFGVQTTLSQPMTSSSPTCLGDNGDAWRGTSIAALRRKALEHTVGYIGNNVGGMGSVGGLTGFR</sequence>
<dbReference type="InterPro" id="IPR003654">
    <property type="entry name" value="OAR_dom"/>
</dbReference>
<dbReference type="GeneID" id="106820274"/>
<gene>
    <name evidence="6" type="primary">LOC106820274</name>
</gene>
<dbReference type="InterPro" id="IPR051895">
    <property type="entry name" value="OTP_Homeobox"/>
</dbReference>
<evidence type="ECO:0000259" key="4">
    <source>
        <dbReference type="PROSITE" id="PS50803"/>
    </source>
</evidence>
<feature type="domain" description="Homeobox" evidence="3">
    <location>
        <begin position="1"/>
        <end position="13"/>
    </location>
</feature>
<dbReference type="InterPro" id="IPR001356">
    <property type="entry name" value="HD"/>
</dbReference>
<keyword evidence="2" id="KW-0371">Homeobox</keyword>
<feature type="DNA-binding region" description="Homeobox" evidence="2">
    <location>
        <begin position="3"/>
        <end position="14"/>
    </location>
</feature>
<dbReference type="PANTHER" id="PTHR46770">
    <property type="entry name" value="HOMEOBOX PROTEIN ORTHOPEDIA"/>
    <property type="match status" value="1"/>
</dbReference>
<dbReference type="Pfam" id="PF03826">
    <property type="entry name" value="OAR"/>
    <property type="match status" value="1"/>
</dbReference>